<evidence type="ECO:0000256" key="1">
    <source>
        <dbReference type="ARBA" id="ARBA00004651"/>
    </source>
</evidence>
<comment type="catalytic activity">
    <reaction evidence="9">
        <text>3',3'-c-di-GMP + H2O = 5'-phosphoguanylyl(3'-&gt;5')guanosine + H(+)</text>
        <dbReference type="Rhea" id="RHEA:24902"/>
        <dbReference type="ChEBI" id="CHEBI:15377"/>
        <dbReference type="ChEBI" id="CHEBI:15378"/>
        <dbReference type="ChEBI" id="CHEBI:58754"/>
        <dbReference type="ChEBI" id="CHEBI:58805"/>
        <dbReference type="EC" id="3.1.4.52"/>
    </reaction>
</comment>
<dbReference type="RefSeq" id="WP_271123685.1">
    <property type="nucleotide sequence ID" value="NZ_JALHAN010000067.1"/>
</dbReference>
<dbReference type="PROSITE" id="PS50883">
    <property type="entry name" value="EAL"/>
    <property type="match status" value="1"/>
</dbReference>
<dbReference type="Pfam" id="PF00563">
    <property type="entry name" value="EAL"/>
    <property type="match status" value="1"/>
</dbReference>
<feature type="transmembrane region" description="Helical" evidence="10">
    <location>
        <begin position="12"/>
        <end position="30"/>
    </location>
</feature>
<dbReference type="EMBL" id="JALHAP010000080">
    <property type="protein sequence ID" value="MCT4702930.1"/>
    <property type="molecule type" value="Genomic_DNA"/>
</dbReference>
<dbReference type="SMART" id="SM00052">
    <property type="entry name" value="EAL"/>
    <property type="match status" value="1"/>
</dbReference>
<evidence type="ECO:0000256" key="7">
    <source>
        <dbReference type="ARBA" id="ARBA00022989"/>
    </source>
</evidence>
<keyword evidence="3" id="KW-1003">Cell membrane</keyword>
<comment type="caution">
    <text evidence="12">The sequence shown here is derived from an EMBL/GenBank/DDBJ whole genome shotgun (WGS) entry which is preliminary data.</text>
</comment>
<evidence type="ECO:0000256" key="2">
    <source>
        <dbReference type="ARBA" id="ARBA00012282"/>
    </source>
</evidence>
<keyword evidence="13" id="KW-1185">Reference proteome</keyword>
<keyword evidence="7 10" id="KW-1133">Transmembrane helix</keyword>
<protein>
    <recommendedName>
        <fullName evidence="2">cyclic-guanylate-specific phosphodiesterase</fullName>
        <ecNumber evidence="2">3.1.4.52</ecNumber>
    </recommendedName>
</protein>
<evidence type="ECO:0000256" key="8">
    <source>
        <dbReference type="ARBA" id="ARBA00023136"/>
    </source>
</evidence>
<proteinExistence type="predicted"/>
<dbReference type="SUPFAM" id="SSF141868">
    <property type="entry name" value="EAL domain-like"/>
    <property type="match status" value="1"/>
</dbReference>
<organism evidence="12 13">
    <name type="scientific">Dryocola boscaweniae</name>
    <dbReference type="NCBI Taxonomy" id="2925397"/>
    <lineage>
        <taxon>Bacteria</taxon>
        <taxon>Pseudomonadati</taxon>
        <taxon>Pseudomonadota</taxon>
        <taxon>Gammaproteobacteria</taxon>
        <taxon>Enterobacterales</taxon>
        <taxon>Enterobacteriaceae</taxon>
        <taxon>Dryocola</taxon>
    </lineage>
</organism>
<dbReference type="InterPro" id="IPR001633">
    <property type="entry name" value="EAL_dom"/>
</dbReference>
<dbReference type="CDD" id="cd01948">
    <property type="entry name" value="EAL"/>
    <property type="match status" value="1"/>
</dbReference>
<dbReference type="Pfam" id="PF12792">
    <property type="entry name" value="CSS-motif"/>
    <property type="match status" value="1"/>
</dbReference>
<evidence type="ECO:0000313" key="13">
    <source>
        <dbReference type="Proteomes" id="UP001150641"/>
    </source>
</evidence>
<dbReference type="PANTHER" id="PTHR33121">
    <property type="entry name" value="CYCLIC DI-GMP PHOSPHODIESTERASE PDEF"/>
    <property type="match status" value="1"/>
</dbReference>
<gene>
    <name evidence="12" type="ORF">MUA00_14190</name>
</gene>
<sequence length="529" mass="60604">MTERIYLRILRTSGFMLTVCLPVMLAVYFAHVRASSETQQHLRSFAQLVIEKTEIVIQHVEAAQDEAQQYTGPVCSPEHMLKLLDIARSKLYVEDLIYAHGNNFLCSTVYKPSVPYRAPVANYTRKPNISIFYYLDTPFYAGHKMTYMQRGDFIVVVNPRAYADVMSDDHSLIYGAYDTVTKEFFSLSDQVDTQRLHNFILKDDKYFTDEDRVYTVEKSQQRPIAVIVSTSGERFNKEWYHQLTLTVPLGIICSVIILLMWSRSRQQFNSPRRMLLRAIENNQLKLHYQPIIDMQSGQCVGAEALLRWVNYSGQWISPGSFIPLAEAEGLIQKISDYVINAVFNDFGEFLADHPDLYISINLSPTDFHCPRLVAMLSEKINKYGVSAGQIKIEVTERGFIDVPKSRPVIQAFRQAGFEIAIDDFGTGYANLHNLQFLNVDILKIDKSFIDNLTTDRACYLIAEHIIEMARSLNLQIIAEGVETQEQVAWLLARGVQYCQGWYFAKALPPQEFIAWLYRPRGSTDVALAE</sequence>
<name>A0A9X2W8S8_9ENTR</name>
<evidence type="ECO:0000256" key="3">
    <source>
        <dbReference type="ARBA" id="ARBA00022475"/>
    </source>
</evidence>
<evidence type="ECO:0000256" key="10">
    <source>
        <dbReference type="SAM" id="Phobius"/>
    </source>
</evidence>
<evidence type="ECO:0000313" key="12">
    <source>
        <dbReference type="EMBL" id="MCT4702930.1"/>
    </source>
</evidence>
<keyword evidence="4" id="KW-0973">c-di-GMP</keyword>
<dbReference type="EC" id="3.1.4.52" evidence="2"/>
<evidence type="ECO:0000256" key="4">
    <source>
        <dbReference type="ARBA" id="ARBA00022636"/>
    </source>
</evidence>
<dbReference type="GO" id="GO:0005886">
    <property type="term" value="C:plasma membrane"/>
    <property type="evidence" value="ECO:0007669"/>
    <property type="project" value="UniProtKB-SubCell"/>
</dbReference>
<evidence type="ECO:0000256" key="9">
    <source>
        <dbReference type="ARBA" id="ARBA00034290"/>
    </source>
</evidence>
<dbReference type="InterPro" id="IPR035919">
    <property type="entry name" value="EAL_sf"/>
</dbReference>
<keyword evidence="8 10" id="KW-0472">Membrane</keyword>
<reference evidence="12" key="1">
    <citation type="submission" date="2022-03" db="EMBL/GenBank/DDBJ databases">
        <title>Proposal of a novel genus Dryocolo and two novel species.</title>
        <authorList>
            <person name="Maddock D.W."/>
            <person name="Brady C.L."/>
            <person name="Denman S."/>
            <person name="Arnold D."/>
        </authorList>
    </citation>
    <scope>NUCLEOTIDE SEQUENCE</scope>
    <source>
        <strain evidence="12">H6W4</strain>
    </source>
</reference>
<comment type="subcellular location">
    <subcellularLocation>
        <location evidence="1">Cell membrane</location>
        <topology evidence="1">Multi-pass membrane protein</topology>
    </subcellularLocation>
</comment>
<dbReference type="Proteomes" id="UP001150641">
    <property type="component" value="Unassembled WGS sequence"/>
</dbReference>
<dbReference type="PANTHER" id="PTHR33121:SF60">
    <property type="entry name" value="CYCLIC DI-GMP PHOSPHODIESTERASE PDEC-RELATED"/>
    <property type="match status" value="1"/>
</dbReference>
<keyword evidence="5 10" id="KW-0812">Transmembrane</keyword>
<dbReference type="Gene3D" id="3.20.20.450">
    <property type="entry name" value="EAL domain"/>
    <property type="match status" value="1"/>
</dbReference>
<evidence type="ECO:0000259" key="11">
    <source>
        <dbReference type="PROSITE" id="PS50883"/>
    </source>
</evidence>
<evidence type="ECO:0000256" key="5">
    <source>
        <dbReference type="ARBA" id="ARBA00022692"/>
    </source>
</evidence>
<dbReference type="GO" id="GO:0071111">
    <property type="term" value="F:cyclic-guanylate-specific phosphodiesterase activity"/>
    <property type="evidence" value="ECO:0007669"/>
    <property type="project" value="UniProtKB-EC"/>
</dbReference>
<feature type="domain" description="EAL" evidence="11">
    <location>
        <begin position="268"/>
        <end position="520"/>
    </location>
</feature>
<dbReference type="InterPro" id="IPR050706">
    <property type="entry name" value="Cyclic-di-GMP_PDE-like"/>
</dbReference>
<dbReference type="InterPro" id="IPR024744">
    <property type="entry name" value="CSS-motif_dom"/>
</dbReference>
<dbReference type="AlphaFoldDB" id="A0A9X2W8S8"/>
<accession>A0A9X2W8S8</accession>
<keyword evidence="6" id="KW-0378">Hydrolase</keyword>
<evidence type="ECO:0000256" key="6">
    <source>
        <dbReference type="ARBA" id="ARBA00022801"/>
    </source>
</evidence>